<keyword evidence="11" id="KW-1185">Reference proteome</keyword>
<evidence type="ECO:0000256" key="1">
    <source>
        <dbReference type="ARBA" id="ARBA00000135"/>
    </source>
</evidence>
<evidence type="ECO:0000259" key="9">
    <source>
        <dbReference type="PROSITE" id="PS00631"/>
    </source>
</evidence>
<dbReference type="Proteomes" id="UP000464178">
    <property type="component" value="Chromosome"/>
</dbReference>
<comment type="similarity">
    <text evidence="3 8">Belongs to the peptidase M17 family.</text>
</comment>
<comment type="subcellular location">
    <subcellularLocation>
        <location evidence="8">Cytoplasm</location>
    </subcellularLocation>
</comment>
<organism evidence="10 11">
    <name type="scientific">Gemmata massiliana</name>
    <dbReference type="NCBI Taxonomy" id="1210884"/>
    <lineage>
        <taxon>Bacteria</taxon>
        <taxon>Pseudomonadati</taxon>
        <taxon>Planctomycetota</taxon>
        <taxon>Planctomycetia</taxon>
        <taxon>Gemmatales</taxon>
        <taxon>Gemmataceae</taxon>
        <taxon>Gemmata</taxon>
    </lineage>
</organism>
<keyword evidence="6 8" id="KW-0378">Hydrolase</keyword>
<feature type="domain" description="Cytosol aminopeptidase" evidence="9">
    <location>
        <begin position="328"/>
        <end position="335"/>
    </location>
</feature>
<dbReference type="PANTHER" id="PTHR11963:SF23">
    <property type="entry name" value="CYTOSOL AMINOPEPTIDASE"/>
    <property type="match status" value="1"/>
</dbReference>
<feature type="binding site" evidence="8">
    <location>
        <position position="248"/>
    </location>
    <ligand>
        <name>Mn(2+)</name>
        <dbReference type="ChEBI" id="CHEBI:29035"/>
        <label>2</label>
    </ligand>
</feature>
<proteinExistence type="inferred from homology"/>
<evidence type="ECO:0000256" key="6">
    <source>
        <dbReference type="ARBA" id="ARBA00022801"/>
    </source>
</evidence>
<dbReference type="GO" id="GO:0006508">
    <property type="term" value="P:proteolysis"/>
    <property type="evidence" value="ECO:0007669"/>
    <property type="project" value="UniProtKB-KW"/>
</dbReference>
<dbReference type="AlphaFoldDB" id="A0A6P2D3Z5"/>
<dbReference type="EC" id="3.4.11.10" evidence="8"/>
<dbReference type="SUPFAM" id="SSF52949">
    <property type="entry name" value="Macro domain-like"/>
    <property type="match status" value="1"/>
</dbReference>
<evidence type="ECO:0000313" key="10">
    <source>
        <dbReference type="EMBL" id="VTR95869.1"/>
    </source>
</evidence>
<dbReference type="InterPro" id="IPR023042">
    <property type="entry name" value="Peptidase_M17_leu_NH2_pept"/>
</dbReference>
<accession>A0A6P2D3Z5</accession>
<evidence type="ECO:0000313" key="11">
    <source>
        <dbReference type="Proteomes" id="UP000464178"/>
    </source>
</evidence>
<dbReference type="PANTHER" id="PTHR11963">
    <property type="entry name" value="LEUCINE AMINOPEPTIDASE-RELATED"/>
    <property type="match status" value="1"/>
</dbReference>
<reference evidence="10 11" key="1">
    <citation type="submission" date="2019-05" db="EMBL/GenBank/DDBJ databases">
        <authorList>
            <consortium name="Science for Life Laboratories"/>
        </authorList>
    </citation>
    <scope>NUCLEOTIDE SEQUENCE [LARGE SCALE GENOMIC DNA]</scope>
    <source>
        <strain evidence="10">Soil9</strain>
    </source>
</reference>
<dbReference type="Gene3D" id="3.40.220.10">
    <property type="entry name" value="Leucine Aminopeptidase, subunit E, domain 1"/>
    <property type="match status" value="1"/>
</dbReference>
<dbReference type="InterPro" id="IPR011356">
    <property type="entry name" value="Leucine_aapep/pepB"/>
</dbReference>
<dbReference type="GO" id="GO:0005737">
    <property type="term" value="C:cytoplasm"/>
    <property type="evidence" value="ECO:0007669"/>
    <property type="project" value="UniProtKB-SubCell"/>
</dbReference>
<keyword evidence="8" id="KW-0963">Cytoplasm</keyword>
<comment type="catalytic activity">
    <reaction evidence="1 8">
        <text>Release of an N-terminal amino acid, Xaa-|-Yaa-, in which Xaa is preferably Leu, but may be other amino acids including Pro although not Arg or Lys, and Yaa may be Pro. Amino acid amides and methyl esters are also readily hydrolyzed, but rates on arylamides are exceedingly low.</text>
        <dbReference type="EC" id="3.4.11.1"/>
    </reaction>
</comment>
<evidence type="ECO:0000256" key="4">
    <source>
        <dbReference type="ARBA" id="ARBA00022438"/>
    </source>
</evidence>
<keyword evidence="8" id="KW-0479">Metal-binding</keyword>
<dbReference type="PROSITE" id="PS00631">
    <property type="entry name" value="CYTOSOL_AP"/>
    <property type="match status" value="1"/>
</dbReference>
<dbReference type="GO" id="GO:0070006">
    <property type="term" value="F:metalloaminopeptidase activity"/>
    <property type="evidence" value="ECO:0007669"/>
    <property type="project" value="InterPro"/>
</dbReference>
<keyword evidence="7 8" id="KW-0464">Manganese</keyword>
<sequence>MINLPKTQFNTSSESPASVPADWLIVGVWADQPYSGPAGDVLEKLRERGDFGAKPLELVPVLNPIGIAAKRLLFVGLGTRAQAKRAALHDAAAAAARHVTAKKVGTVAFAVPGPEFTLAVGVGLAQGVQGPGIRKSAPTRFAPESLLLVGGNGADMPRVRAESRALWLSRELVNLPPRELYPETFATVAADAGRATGFDVEVWDESRLAAERMGSLLGVAQGSSRPARLAILRYAGAPGKPVLGLVGKGVTFDSGGLSLKPTDGMVDMKCDMAGAAAVLAGVQAIAELKLPVNVVGVLALVENMLSGTAMKLGDVLTARNGKTIEVLNTDAEGRLILADALCFASEQTKFLVDFATLTGACMVALGTETSGLMTNNDGWGDQILAAVSRAGERAWKLPMDSSYDGLIKSKVADMRNTGGGRWAGAIAGGKFLEQFVADAKWVHLDIAGPSFAEGDSATFDAGGTGCMVRAIVEMARGFEGTALV</sequence>
<feature type="binding site" evidence="8">
    <location>
        <position position="253"/>
    </location>
    <ligand>
        <name>Mn(2+)</name>
        <dbReference type="ChEBI" id="CHEBI:29035"/>
        <label>1</label>
    </ligand>
</feature>
<evidence type="ECO:0000256" key="5">
    <source>
        <dbReference type="ARBA" id="ARBA00022670"/>
    </source>
</evidence>
<evidence type="ECO:0000256" key="7">
    <source>
        <dbReference type="ARBA" id="ARBA00023211"/>
    </source>
</evidence>
<feature type="active site" evidence="8">
    <location>
        <position position="334"/>
    </location>
</feature>
<feature type="active site" evidence="8">
    <location>
        <position position="260"/>
    </location>
</feature>
<feature type="binding site" evidence="8">
    <location>
        <position position="253"/>
    </location>
    <ligand>
        <name>Mn(2+)</name>
        <dbReference type="ChEBI" id="CHEBI:29035"/>
        <label>2</label>
    </ligand>
</feature>
<comment type="catalytic activity">
    <reaction evidence="2 8">
        <text>Release of an N-terminal amino acid, preferentially leucine, but not glutamic or aspartic acids.</text>
        <dbReference type="EC" id="3.4.11.10"/>
    </reaction>
</comment>
<evidence type="ECO:0000256" key="2">
    <source>
        <dbReference type="ARBA" id="ARBA00000967"/>
    </source>
</evidence>
<feature type="binding site" evidence="8">
    <location>
        <position position="332"/>
    </location>
    <ligand>
        <name>Mn(2+)</name>
        <dbReference type="ChEBI" id="CHEBI:29035"/>
        <label>1</label>
    </ligand>
</feature>
<feature type="binding site" evidence="8">
    <location>
        <position position="330"/>
    </location>
    <ligand>
        <name>Mn(2+)</name>
        <dbReference type="ChEBI" id="CHEBI:29035"/>
        <label>1</label>
    </ligand>
</feature>
<comment type="function">
    <text evidence="8">Presumably involved in the processing and regular turnover of intracellular proteins. Catalyzes the removal of unsubstituted N-terminal amino acids from various peptides.</text>
</comment>
<dbReference type="CDD" id="cd00433">
    <property type="entry name" value="Peptidase_M17"/>
    <property type="match status" value="1"/>
</dbReference>
<comment type="cofactor">
    <cofactor evidence="8">
        <name>Mn(2+)</name>
        <dbReference type="ChEBI" id="CHEBI:29035"/>
    </cofactor>
    <text evidence="8">Binds 2 manganese ions per subunit.</text>
</comment>
<gene>
    <name evidence="8" type="primary">pepA</name>
    <name evidence="10" type="ORF">SOIL9_18450</name>
</gene>
<keyword evidence="5 8" id="KW-0645">Protease</keyword>
<keyword evidence="4 8" id="KW-0031">Aminopeptidase</keyword>
<dbReference type="SUPFAM" id="SSF53187">
    <property type="entry name" value="Zn-dependent exopeptidases"/>
    <property type="match status" value="1"/>
</dbReference>
<protein>
    <recommendedName>
        <fullName evidence="8">Probable cytosol aminopeptidase</fullName>
        <ecNumber evidence="8">3.4.11.1</ecNumber>
    </recommendedName>
    <alternativeName>
        <fullName evidence="8">Leucine aminopeptidase</fullName>
        <shortName evidence="8">LAP</shortName>
        <ecNumber evidence="8">3.4.11.10</ecNumber>
    </alternativeName>
    <alternativeName>
        <fullName evidence="8">Leucyl aminopeptidase</fullName>
    </alternativeName>
</protein>
<dbReference type="GO" id="GO:0030145">
    <property type="term" value="F:manganese ion binding"/>
    <property type="evidence" value="ECO:0007669"/>
    <property type="project" value="UniProtKB-UniRule"/>
</dbReference>
<dbReference type="KEGG" id="gms:SOIL9_18450"/>
<feature type="binding site" evidence="8">
    <location>
        <position position="332"/>
    </location>
    <ligand>
        <name>Mn(2+)</name>
        <dbReference type="ChEBI" id="CHEBI:29035"/>
        <label>2</label>
    </ligand>
</feature>
<dbReference type="InterPro" id="IPR043472">
    <property type="entry name" value="Macro_dom-like"/>
</dbReference>
<dbReference type="Pfam" id="PF00883">
    <property type="entry name" value="Peptidase_M17"/>
    <property type="match status" value="1"/>
</dbReference>
<dbReference type="HAMAP" id="MF_00181">
    <property type="entry name" value="Cytosol_peptidase_M17"/>
    <property type="match status" value="1"/>
</dbReference>
<dbReference type="InterPro" id="IPR008283">
    <property type="entry name" value="Peptidase_M17_N"/>
</dbReference>
<dbReference type="PRINTS" id="PR00481">
    <property type="entry name" value="LAMNOPPTDASE"/>
</dbReference>
<dbReference type="EC" id="3.4.11.1" evidence="8"/>
<dbReference type="NCBIfam" id="NF002073">
    <property type="entry name" value="PRK00913.1-2"/>
    <property type="match status" value="1"/>
</dbReference>
<dbReference type="Pfam" id="PF02789">
    <property type="entry name" value="Peptidase_M17_N"/>
    <property type="match status" value="1"/>
</dbReference>
<evidence type="ECO:0000256" key="3">
    <source>
        <dbReference type="ARBA" id="ARBA00009528"/>
    </source>
</evidence>
<dbReference type="EMBL" id="LR593886">
    <property type="protein sequence ID" value="VTR95869.1"/>
    <property type="molecule type" value="Genomic_DNA"/>
</dbReference>
<dbReference type="RefSeq" id="WP_162670228.1">
    <property type="nucleotide sequence ID" value="NZ_LR593886.1"/>
</dbReference>
<evidence type="ECO:0000256" key="8">
    <source>
        <dbReference type="HAMAP-Rule" id="MF_00181"/>
    </source>
</evidence>
<dbReference type="Gene3D" id="3.40.630.10">
    <property type="entry name" value="Zn peptidases"/>
    <property type="match status" value="1"/>
</dbReference>
<dbReference type="InterPro" id="IPR000819">
    <property type="entry name" value="Peptidase_M17_C"/>
</dbReference>
<name>A0A6P2D3Z5_9BACT</name>
<feature type="binding site" evidence="8">
    <location>
        <position position="271"/>
    </location>
    <ligand>
        <name>Mn(2+)</name>
        <dbReference type="ChEBI" id="CHEBI:29035"/>
        <label>2</label>
    </ligand>
</feature>